<dbReference type="InterPro" id="IPR014729">
    <property type="entry name" value="Rossmann-like_a/b/a_fold"/>
</dbReference>
<dbReference type="PANTHER" id="PTHR43686">
    <property type="entry name" value="SULFURTRANSFERASE-RELATED"/>
    <property type="match status" value="1"/>
</dbReference>
<dbReference type="GO" id="GO:0008033">
    <property type="term" value="P:tRNA processing"/>
    <property type="evidence" value="ECO:0007669"/>
    <property type="project" value="InterPro"/>
</dbReference>
<evidence type="ECO:0000313" key="4">
    <source>
        <dbReference type="Proteomes" id="UP000482209"/>
    </source>
</evidence>
<dbReference type="GO" id="GO:0016740">
    <property type="term" value="F:transferase activity"/>
    <property type="evidence" value="ECO:0007669"/>
    <property type="project" value="UniProtKB-KW"/>
</dbReference>
<evidence type="ECO:0000313" key="3">
    <source>
        <dbReference type="EMBL" id="MSS63983.1"/>
    </source>
</evidence>
<dbReference type="PANTHER" id="PTHR43686:SF1">
    <property type="entry name" value="AMINOTRAN_5 DOMAIN-CONTAINING PROTEIN"/>
    <property type="match status" value="1"/>
</dbReference>
<name>A0A6L5Y1I2_9FIRM</name>
<feature type="domain" description="tRNA(Ile)-lysidine/2-thiocytidine synthase N-terminal" evidence="2">
    <location>
        <begin position="38"/>
        <end position="204"/>
    </location>
</feature>
<dbReference type="AlphaFoldDB" id="A0A6L5Y1I2"/>
<dbReference type="Pfam" id="PF01171">
    <property type="entry name" value="ATP_bind_3"/>
    <property type="match status" value="1"/>
</dbReference>
<keyword evidence="4" id="KW-1185">Reference proteome</keyword>
<dbReference type="SUPFAM" id="SSF52402">
    <property type="entry name" value="Adenine nucleotide alpha hydrolases-like"/>
    <property type="match status" value="1"/>
</dbReference>
<protein>
    <submittedName>
        <fullName evidence="3">tRNA 2-thiocytidine biosynthesis protein TtcA</fullName>
    </submittedName>
</protein>
<dbReference type="PIRSF" id="PIRSF004976">
    <property type="entry name" value="ATPase_YdaO"/>
    <property type="match status" value="1"/>
</dbReference>
<proteinExistence type="predicted"/>
<evidence type="ECO:0000259" key="2">
    <source>
        <dbReference type="Pfam" id="PF01171"/>
    </source>
</evidence>
<dbReference type="EMBL" id="VUMT01000012">
    <property type="protein sequence ID" value="MSS63983.1"/>
    <property type="molecule type" value="Genomic_DNA"/>
</dbReference>
<evidence type="ECO:0000256" key="1">
    <source>
        <dbReference type="ARBA" id="ARBA00022679"/>
    </source>
</evidence>
<dbReference type="InterPro" id="IPR011063">
    <property type="entry name" value="TilS/TtcA_N"/>
</dbReference>
<comment type="caution">
    <text evidence="3">The sequence shown here is derived from an EMBL/GenBank/DDBJ whole genome shotgun (WGS) entry which is preliminary data.</text>
</comment>
<gene>
    <name evidence="3" type="ORF">FYJ58_08865</name>
</gene>
<dbReference type="Gene3D" id="3.40.50.620">
    <property type="entry name" value="HUPs"/>
    <property type="match status" value="1"/>
</dbReference>
<dbReference type="Proteomes" id="UP000482209">
    <property type="component" value="Unassembled WGS sequence"/>
</dbReference>
<accession>A0A6L5Y1I2</accession>
<keyword evidence="1" id="KW-0808">Transferase</keyword>
<dbReference type="CDD" id="cd24138">
    <property type="entry name" value="TtcA-like"/>
    <property type="match status" value="1"/>
</dbReference>
<sequence>MERYQEIERSIIKRYRKSIWRKFIEGIKEYELIEEGDKIAVCISGGKDSMLLAKCMQEIKKHGQVNFELEFIVMDPGYNQVNREKIIENAKIMNIPITIFNTEIFDTVVNIEENPCYLCARMRRGYLYKKAQSLGCNKIALGHHFDDVIETILMSILYGGQFTTMMPKLKSTNHPGMELIRPLYYVKEKDIIRWMEYNELEFIQCACRFTENIAHAENAADVSKRQEMKQLINKFRETSDIIDMNIFKSMYNVNLNTVISYQQNGEKHHFLERFHEKEKYSLGEQSK</sequence>
<reference evidence="3 4" key="1">
    <citation type="submission" date="2019-08" db="EMBL/GenBank/DDBJ databases">
        <title>In-depth cultivation of the pig gut microbiome towards novel bacterial diversity and tailored functional studies.</title>
        <authorList>
            <person name="Wylensek D."/>
            <person name="Hitch T.C.A."/>
            <person name="Clavel T."/>
        </authorList>
    </citation>
    <scope>NUCLEOTIDE SEQUENCE [LARGE SCALE GENOMIC DNA]</scope>
    <source>
        <strain evidence="3 4">WCA-693-APC-MOT-I</strain>
    </source>
</reference>
<dbReference type="RefSeq" id="WP_154519390.1">
    <property type="nucleotide sequence ID" value="NZ_VUMT01000012.1"/>
</dbReference>
<dbReference type="InterPro" id="IPR035107">
    <property type="entry name" value="tRNA_thiolation_TtcA_Ctu1"/>
</dbReference>
<organism evidence="3 4">
    <name type="scientific">Velocimicrobium porci</name>
    <dbReference type="NCBI Taxonomy" id="2606634"/>
    <lineage>
        <taxon>Bacteria</taxon>
        <taxon>Bacillati</taxon>
        <taxon>Bacillota</taxon>
        <taxon>Clostridia</taxon>
        <taxon>Lachnospirales</taxon>
        <taxon>Lachnospiraceae</taxon>
        <taxon>Velocimicrobium</taxon>
    </lineage>
</organism>